<keyword evidence="4 6" id="KW-1133">Transmembrane helix</keyword>
<dbReference type="AlphaFoldDB" id="H5XQH7"/>
<feature type="transmembrane region" description="Helical" evidence="6">
    <location>
        <begin position="284"/>
        <end position="307"/>
    </location>
</feature>
<evidence type="ECO:0000256" key="3">
    <source>
        <dbReference type="ARBA" id="ARBA00022692"/>
    </source>
</evidence>
<feature type="transmembrane region" description="Helical" evidence="6">
    <location>
        <begin position="61"/>
        <end position="80"/>
    </location>
</feature>
<dbReference type="RefSeq" id="WP_005452557.1">
    <property type="nucleotide sequence ID" value="NZ_CM001440.1"/>
</dbReference>
<evidence type="ECO:0000256" key="6">
    <source>
        <dbReference type="SAM" id="Phobius"/>
    </source>
</evidence>
<dbReference type="EMBL" id="CM001440">
    <property type="protein sequence ID" value="EHR59023.1"/>
    <property type="molecule type" value="Genomic_DNA"/>
</dbReference>
<feature type="transmembrane region" description="Helical" evidence="6">
    <location>
        <begin position="143"/>
        <end position="166"/>
    </location>
</feature>
<feature type="transmembrane region" description="Helical" evidence="6">
    <location>
        <begin position="101"/>
        <end position="123"/>
    </location>
</feature>
<keyword evidence="5 6" id="KW-0472">Membrane</keyword>
<gene>
    <name evidence="8" type="ORF">SaccyDRAFT_0082</name>
</gene>
<comment type="subcellular location">
    <subcellularLocation>
        <location evidence="1">Cell membrane</location>
        <topology evidence="1">Multi-pass membrane protein</topology>
    </subcellularLocation>
</comment>
<evidence type="ECO:0000313" key="8">
    <source>
        <dbReference type="EMBL" id="EHR59023.1"/>
    </source>
</evidence>
<name>H5XQH7_9PSEU</name>
<dbReference type="GO" id="GO:0006825">
    <property type="term" value="P:copper ion transport"/>
    <property type="evidence" value="ECO:0007669"/>
    <property type="project" value="InterPro"/>
</dbReference>
<feature type="transmembrane region" description="Helical" evidence="6">
    <location>
        <begin position="21"/>
        <end position="41"/>
    </location>
</feature>
<keyword evidence="2" id="KW-1003">Cell membrane</keyword>
<evidence type="ECO:0000313" key="9">
    <source>
        <dbReference type="Proteomes" id="UP000002791"/>
    </source>
</evidence>
<dbReference type="Proteomes" id="UP000002791">
    <property type="component" value="Chromosome"/>
</dbReference>
<evidence type="ECO:0000256" key="1">
    <source>
        <dbReference type="ARBA" id="ARBA00004651"/>
    </source>
</evidence>
<dbReference type="Pfam" id="PF05425">
    <property type="entry name" value="CopD"/>
    <property type="match status" value="1"/>
</dbReference>
<keyword evidence="9" id="KW-1185">Reference proteome</keyword>
<dbReference type="InterPro" id="IPR032694">
    <property type="entry name" value="CopC/D"/>
</dbReference>
<dbReference type="STRING" id="882082.SaccyDRAFT_0082"/>
<protein>
    <submittedName>
        <fullName evidence="8">Putative copper export protein</fullName>
    </submittedName>
</protein>
<sequence length="348" mass="35614">MRRLDGVSRPATASTSVPRPGPLVALVTAALAGVLVGLALTTTTPVAGIAQVDTAVRVGLPIARVALDLAAVAAVGFALLPLLVGDRTPASTAPVFAKARLGVVVSALVWAVAALVSLVLQAAEYRPRDTALSFADLRSYADTVAAGKALLVVAGFALAQALLAFAATRVGRRVPPELVVGCGLFALLPLPVTGHAGDSHLAEYAMLLLELHIVSVVVWTGGLAATVVLAAGHRGLLATTLPRFSRLATVCLAVAASTGVLNGVTEFVQHPTVGLWPGLFTTTYGQLLVLKTVVLAAAAALGGYTRWKLMPGIVRHRRTALATFAVVELATMGLAYGLAAVLSRTPLM</sequence>
<keyword evidence="3 6" id="KW-0812">Transmembrane</keyword>
<organism evidence="8 9">
    <name type="scientific">Saccharomonospora cyanea NA-134</name>
    <dbReference type="NCBI Taxonomy" id="882082"/>
    <lineage>
        <taxon>Bacteria</taxon>
        <taxon>Bacillati</taxon>
        <taxon>Actinomycetota</taxon>
        <taxon>Actinomycetes</taxon>
        <taxon>Pseudonocardiales</taxon>
        <taxon>Pseudonocardiaceae</taxon>
        <taxon>Saccharomonospora</taxon>
    </lineage>
</organism>
<reference evidence="8 9" key="1">
    <citation type="submission" date="2011-11" db="EMBL/GenBank/DDBJ databases">
        <title>The Noncontiguous Finished sequence of Saccharomonospora cyanea NA-134.</title>
        <authorList>
            <consortium name="US DOE Joint Genome Institute"/>
            <person name="Lucas S."/>
            <person name="Han J."/>
            <person name="Lapidus A."/>
            <person name="Cheng J.-F."/>
            <person name="Goodwin L."/>
            <person name="Pitluck S."/>
            <person name="Peters L."/>
            <person name="Ovchinnikova G."/>
            <person name="Lu M."/>
            <person name="Detter J.C."/>
            <person name="Han C."/>
            <person name="Tapia R."/>
            <person name="Land M."/>
            <person name="Hauser L."/>
            <person name="Kyrpides N."/>
            <person name="Ivanova N."/>
            <person name="Pagani I."/>
            <person name="Brambilla E.-M."/>
            <person name="Klenk H.-P."/>
            <person name="Woyke T."/>
        </authorList>
    </citation>
    <scope>NUCLEOTIDE SEQUENCE [LARGE SCALE GENOMIC DNA]</scope>
    <source>
        <strain evidence="8 9">NA-134</strain>
    </source>
</reference>
<dbReference type="eggNOG" id="COG1276">
    <property type="taxonomic scope" value="Bacteria"/>
</dbReference>
<evidence type="ECO:0000256" key="2">
    <source>
        <dbReference type="ARBA" id="ARBA00022475"/>
    </source>
</evidence>
<feature type="transmembrane region" description="Helical" evidence="6">
    <location>
        <begin position="244"/>
        <end position="264"/>
    </location>
</feature>
<feature type="transmembrane region" description="Helical" evidence="6">
    <location>
        <begin position="178"/>
        <end position="197"/>
    </location>
</feature>
<accession>H5XQH7</accession>
<dbReference type="InterPro" id="IPR008457">
    <property type="entry name" value="Cu-R_CopD_dom"/>
</dbReference>
<dbReference type="GO" id="GO:0005886">
    <property type="term" value="C:plasma membrane"/>
    <property type="evidence" value="ECO:0007669"/>
    <property type="project" value="UniProtKB-SubCell"/>
</dbReference>
<feature type="domain" description="Copper resistance protein D" evidence="7">
    <location>
        <begin position="239"/>
        <end position="342"/>
    </location>
</feature>
<proteinExistence type="predicted"/>
<evidence type="ECO:0000256" key="5">
    <source>
        <dbReference type="ARBA" id="ARBA00023136"/>
    </source>
</evidence>
<dbReference type="PANTHER" id="PTHR34820">
    <property type="entry name" value="INNER MEMBRANE PROTEIN YEBZ"/>
    <property type="match status" value="1"/>
</dbReference>
<dbReference type="HOGENOM" id="CLU_067807_0_0_11"/>
<feature type="transmembrane region" description="Helical" evidence="6">
    <location>
        <begin position="209"/>
        <end position="232"/>
    </location>
</feature>
<feature type="transmembrane region" description="Helical" evidence="6">
    <location>
        <begin position="319"/>
        <end position="342"/>
    </location>
</feature>
<dbReference type="PANTHER" id="PTHR34820:SF4">
    <property type="entry name" value="INNER MEMBRANE PROTEIN YEBZ"/>
    <property type="match status" value="1"/>
</dbReference>
<dbReference type="OrthoDB" id="3518068at2"/>
<evidence type="ECO:0000256" key="4">
    <source>
        <dbReference type="ARBA" id="ARBA00022989"/>
    </source>
</evidence>
<evidence type="ECO:0000259" key="7">
    <source>
        <dbReference type="Pfam" id="PF05425"/>
    </source>
</evidence>